<dbReference type="Proteomes" id="UP000266615">
    <property type="component" value="Unassembled WGS sequence"/>
</dbReference>
<feature type="transmembrane region" description="Helical" evidence="2">
    <location>
        <begin position="183"/>
        <end position="204"/>
    </location>
</feature>
<feature type="region of interest" description="Disordered" evidence="1">
    <location>
        <begin position="726"/>
        <end position="772"/>
    </location>
</feature>
<name>A0A3A4FC25_9MICC</name>
<feature type="transmembrane region" description="Helical" evidence="2">
    <location>
        <begin position="142"/>
        <end position="163"/>
    </location>
</feature>
<dbReference type="RefSeq" id="WP_119901703.1">
    <property type="nucleotide sequence ID" value="NZ_QYZP01000001.1"/>
</dbReference>
<evidence type="ECO:0000313" key="3">
    <source>
        <dbReference type="EMBL" id="RJN32657.1"/>
    </source>
</evidence>
<dbReference type="EMBL" id="QYZP01000001">
    <property type="protein sequence ID" value="RJN32657.1"/>
    <property type="molecule type" value="Genomic_DNA"/>
</dbReference>
<dbReference type="AlphaFoldDB" id="A0A3A4FC25"/>
<protein>
    <submittedName>
        <fullName evidence="3">Uncharacterized protein</fullName>
    </submittedName>
</protein>
<gene>
    <name evidence="3" type="ORF">D3250_02165</name>
</gene>
<reference evidence="3 4" key="1">
    <citation type="submission" date="2018-09" db="EMBL/GenBank/DDBJ databases">
        <title>Nesterenkonia natronophila sp. nov., an alkaliphilic actinobacteriume isolated from a soda lake, and emended description of the genus Nesterenkonia.</title>
        <authorList>
            <person name="Menes R.J."/>
            <person name="Iriarte A."/>
        </authorList>
    </citation>
    <scope>NUCLEOTIDE SEQUENCE [LARGE SCALE GENOMIC DNA]</scope>
    <source>
        <strain evidence="3 4">M8</strain>
    </source>
</reference>
<keyword evidence="2" id="KW-1133">Transmembrane helix</keyword>
<dbReference type="InterPro" id="IPR029058">
    <property type="entry name" value="AB_hydrolase_fold"/>
</dbReference>
<keyword evidence="2" id="KW-0472">Membrane</keyword>
<feature type="transmembrane region" description="Helical" evidence="2">
    <location>
        <begin position="271"/>
        <end position="291"/>
    </location>
</feature>
<evidence type="ECO:0000256" key="1">
    <source>
        <dbReference type="SAM" id="MobiDB-lite"/>
    </source>
</evidence>
<evidence type="ECO:0000256" key="2">
    <source>
        <dbReference type="SAM" id="Phobius"/>
    </source>
</evidence>
<keyword evidence="2" id="KW-0812">Transmembrane</keyword>
<proteinExistence type="predicted"/>
<organism evidence="3 4">
    <name type="scientific">Nesterenkonia natronophila</name>
    <dbReference type="NCBI Taxonomy" id="2174932"/>
    <lineage>
        <taxon>Bacteria</taxon>
        <taxon>Bacillati</taxon>
        <taxon>Actinomycetota</taxon>
        <taxon>Actinomycetes</taxon>
        <taxon>Micrococcales</taxon>
        <taxon>Micrococcaceae</taxon>
        <taxon>Nesterenkonia</taxon>
    </lineage>
</organism>
<feature type="transmembrane region" description="Helical" evidence="2">
    <location>
        <begin position="303"/>
        <end position="327"/>
    </location>
</feature>
<feature type="transmembrane region" description="Helical" evidence="2">
    <location>
        <begin position="216"/>
        <end position="237"/>
    </location>
</feature>
<evidence type="ECO:0000313" key="4">
    <source>
        <dbReference type="Proteomes" id="UP000266615"/>
    </source>
</evidence>
<keyword evidence="4" id="KW-1185">Reference proteome</keyword>
<accession>A0A3A4FC25</accession>
<dbReference type="SUPFAM" id="SSF53474">
    <property type="entry name" value="alpha/beta-Hydrolases"/>
    <property type="match status" value="1"/>
</dbReference>
<comment type="caution">
    <text evidence="3">The sequence shown here is derived from an EMBL/GenBank/DDBJ whole genome shotgun (WGS) entry which is preliminary data.</text>
</comment>
<dbReference type="OrthoDB" id="4058760at2"/>
<sequence length="772" mass="84659">MTVLPRTAVVVVHGIGEQKPLDTLRGFVGKDDGSETRGESGIIRKDDFEHSYIGPDRFTGRTYSRRIVLDHTHRLLGTAGLDSVESRRYNRLTEFYEYYWAYRFRDTAWHHLPGFLLRLLRARRKDLPDGAMKGGTGPRTTLIRWGVAGISLVIFAASTFIAYGVTPGASRNLLPWSAAWHPWVLGAVVMALFLLTYCAMSWALKCGLITTARSVAVVPIAILTGASSGPVIARVGFDQDEPWVLVSCILAFPTIAIAAILWLVCRPKAKLLVLVGVVAVVGAGLIVFAVSQTPGGLDSIVQPARSILVGVWAVVPLIFGGFALYTLGDAARYFSNSPSDVVEREHVRSGLMDLLRALEERRDPVTGRHVYERVVVVGHSLGSVIAYDALTSLWAEVNQSIDFPATEDEADPAELWTVVANLEGAQYNEYTEADGPNGAESLDGNGLFRNAPGLRKRWRDDQRSLQAALRAEERISGNTTSRVPARWIVSDLITVGSPLAHAEVLLADSTAGLLTARKYRLLPINPPARQWNSEAEEKNPYRYLAWRGPSYSTRLHHGALFAATSWTNLYFEHDLIGGPLSQRLGGAIEDIELQGAKAGLWGLIRANPHSSYWRAKNDKNARGSLESRQQMAEIIIQESPVFLVTGKPSQLGAFRAKLVANLDAFTRDVPASTEFFELRVLRQTAEGSPTRAWTWLALDPWLPLPALSQVAEIALKLRLRVTFSDGASPSRGDASAESQVTPEPSNGVERSDDGTAPEFTDIFIEPAEQPTI</sequence>
<feature type="transmembrane region" description="Helical" evidence="2">
    <location>
        <begin position="243"/>
        <end position="264"/>
    </location>
</feature>